<sequence>MADAADQVIMAALRRAGYAAALELREKLSHPGAGVRHPGNLNPSSKPGDYPAIQGGRLAASIGAIPGPGLSVSVGAVNNPPPEARELIERPPSQGGRDYLTKALHDPDIHEAARRAVGL</sequence>
<keyword evidence="3" id="KW-1185">Reference proteome</keyword>
<dbReference type="RefSeq" id="WP_184127419.1">
    <property type="nucleotide sequence ID" value="NZ_JACHFL010000001.1"/>
</dbReference>
<dbReference type="Proteomes" id="UP000552709">
    <property type="component" value="Unassembled WGS sequence"/>
</dbReference>
<evidence type="ECO:0000313" key="3">
    <source>
        <dbReference type="Proteomes" id="UP000552709"/>
    </source>
</evidence>
<proteinExistence type="predicted"/>
<evidence type="ECO:0000256" key="1">
    <source>
        <dbReference type="SAM" id="MobiDB-lite"/>
    </source>
</evidence>
<accession>A0A7W8NBP7</accession>
<gene>
    <name evidence="2" type="ORF">HNQ08_000405</name>
</gene>
<reference evidence="2 3" key="1">
    <citation type="submission" date="2020-08" db="EMBL/GenBank/DDBJ databases">
        <title>Genomic Encyclopedia of Type Strains, Phase IV (KMG-IV): sequencing the most valuable type-strain genomes for metagenomic binning, comparative biology and taxonomic classification.</title>
        <authorList>
            <person name="Goeker M."/>
        </authorList>
    </citation>
    <scope>NUCLEOTIDE SEQUENCE [LARGE SCALE GENOMIC DNA]</scope>
    <source>
        <strain evidence="2 3">DSM 27939</strain>
    </source>
</reference>
<protein>
    <submittedName>
        <fullName evidence="2">Uncharacterized protein</fullName>
    </submittedName>
</protein>
<dbReference type="EMBL" id="JACHFL010000001">
    <property type="protein sequence ID" value="MBB5361334.1"/>
    <property type="molecule type" value="Genomic_DNA"/>
</dbReference>
<organism evidence="2 3">
    <name type="scientific">Deinococcus humi</name>
    <dbReference type="NCBI Taxonomy" id="662880"/>
    <lineage>
        <taxon>Bacteria</taxon>
        <taxon>Thermotogati</taxon>
        <taxon>Deinococcota</taxon>
        <taxon>Deinococci</taxon>
        <taxon>Deinococcales</taxon>
        <taxon>Deinococcaceae</taxon>
        <taxon>Deinococcus</taxon>
    </lineage>
</organism>
<dbReference type="AlphaFoldDB" id="A0A7W8NBP7"/>
<name>A0A7W8NBP7_9DEIO</name>
<feature type="region of interest" description="Disordered" evidence="1">
    <location>
        <begin position="30"/>
        <end position="50"/>
    </location>
</feature>
<evidence type="ECO:0000313" key="2">
    <source>
        <dbReference type="EMBL" id="MBB5361334.1"/>
    </source>
</evidence>
<comment type="caution">
    <text evidence="2">The sequence shown here is derived from an EMBL/GenBank/DDBJ whole genome shotgun (WGS) entry which is preliminary data.</text>
</comment>